<comment type="caution">
    <text evidence="1">The sequence shown here is derived from an EMBL/GenBank/DDBJ whole genome shotgun (WGS) entry which is preliminary data.</text>
</comment>
<gene>
    <name evidence="1" type="ORF">PGQ11_009649</name>
</gene>
<name>A0ABR2IIM2_9PEZI</name>
<evidence type="ECO:0000313" key="1">
    <source>
        <dbReference type="EMBL" id="KAK8863414.1"/>
    </source>
</evidence>
<proteinExistence type="predicted"/>
<protein>
    <submittedName>
        <fullName evidence="1">PAB-dependent poly(A)-specific ribonuclease subunit PAN3</fullName>
    </submittedName>
</protein>
<dbReference type="EMBL" id="JAPCWZ010000005">
    <property type="protein sequence ID" value="KAK8863414.1"/>
    <property type="molecule type" value="Genomic_DNA"/>
</dbReference>
<organism evidence="1 2">
    <name type="scientific">Apiospora arundinis</name>
    <dbReference type="NCBI Taxonomy" id="335852"/>
    <lineage>
        <taxon>Eukaryota</taxon>
        <taxon>Fungi</taxon>
        <taxon>Dikarya</taxon>
        <taxon>Ascomycota</taxon>
        <taxon>Pezizomycotina</taxon>
        <taxon>Sordariomycetes</taxon>
        <taxon>Xylariomycetidae</taxon>
        <taxon>Amphisphaeriales</taxon>
        <taxon>Apiosporaceae</taxon>
        <taxon>Apiospora</taxon>
    </lineage>
</organism>
<evidence type="ECO:0000313" key="2">
    <source>
        <dbReference type="Proteomes" id="UP001390339"/>
    </source>
</evidence>
<dbReference type="Proteomes" id="UP001390339">
    <property type="component" value="Unassembled WGS sequence"/>
</dbReference>
<reference evidence="1 2" key="1">
    <citation type="journal article" date="2024" name="IMA Fungus">
        <title>Apiospora arundinis, a panoply of carbohydrate-active enzymes and secondary metabolites.</title>
        <authorList>
            <person name="Sorensen T."/>
            <person name="Petersen C."/>
            <person name="Muurmann A.T."/>
            <person name="Christiansen J.V."/>
            <person name="Brundto M.L."/>
            <person name="Overgaard C.K."/>
            <person name="Boysen A.T."/>
            <person name="Wollenberg R.D."/>
            <person name="Larsen T.O."/>
            <person name="Sorensen J.L."/>
            <person name="Nielsen K.L."/>
            <person name="Sondergaard T.E."/>
        </authorList>
    </citation>
    <scope>NUCLEOTIDE SEQUENCE [LARGE SCALE GENOMIC DNA]</scope>
    <source>
        <strain evidence="1 2">AAU 773</strain>
    </source>
</reference>
<sequence>MSQIASMSKEEVADKVREFQPDILFSASMWRAEDASDIQQTARSIKPDTVLHAIPFGLQVDKGPDAIVEHLLEQIPRLLG</sequence>
<accession>A0ABR2IIM2</accession>
<keyword evidence="2" id="KW-1185">Reference proteome</keyword>